<proteinExistence type="inferred from homology"/>
<dbReference type="GO" id="GO:0016020">
    <property type="term" value="C:membrane"/>
    <property type="evidence" value="ECO:0007669"/>
    <property type="project" value="UniProtKB-SubCell"/>
</dbReference>
<keyword evidence="3 8" id="KW-0812">Transmembrane</keyword>
<dbReference type="AlphaFoldDB" id="A0A6G1P8Q4"/>
<dbReference type="GO" id="GO:0046872">
    <property type="term" value="F:metal ion binding"/>
    <property type="evidence" value="ECO:0007669"/>
    <property type="project" value="UniProtKB-KW"/>
</dbReference>
<feature type="compositionally biased region" description="Low complexity" evidence="7">
    <location>
        <begin position="238"/>
        <end position="250"/>
    </location>
</feature>
<evidence type="ECO:0000256" key="7">
    <source>
        <dbReference type="SAM" id="MobiDB-lite"/>
    </source>
</evidence>
<dbReference type="GO" id="GO:0038023">
    <property type="term" value="F:signaling receptor activity"/>
    <property type="evidence" value="ECO:0007669"/>
    <property type="project" value="TreeGrafter"/>
</dbReference>
<feature type="binding site" evidence="6">
    <location>
        <position position="155"/>
    </location>
    <ligand>
        <name>Zn(2+)</name>
        <dbReference type="ChEBI" id="CHEBI:29105"/>
    </ligand>
</feature>
<evidence type="ECO:0000256" key="1">
    <source>
        <dbReference type="ARBA" id="ARBA00004141"/>
    </source>
</evidence>
<organism evidence="9 10">
    <name type="scientific">Channa argus</name>
    <name type="common">Northern snakehead</name>
    <name type="synonym">Ophicephalus argus</name>
    <dbReference type="NCBI Taxonomy" id="215402"/>
    <lineage>
        <taxon>Eukaryota</taxon>
        <taxon>Metazoa</taxon>
        <taxon>Chordata</taxon>
        <taxon>Craniata</taxon>
        <taxon>Vertebrata</taxon>
        <taxon>Euteleostomi</taxon>
        <taxon>Actinopterygii</taxon>
        <taxon>Neopterygii</taxon>
        <taxon>Teleostei</taxon>
        <taxon>Neoteleostei</taxon>
        <taxon>Acanthomorphata</taxon>
        <taxon>Anabantaria</taxon>
        <taxon>Anabantiformes</taxon>
        <taxon>Channoidei</taxon>
        <taxon>Channidae</taxon>
        <taxon>Channa</taxon>
    </lineage>
</organism>
<keyword evidence="6" id="KW-0479">Metal-binding</keyword>
<feature type="transmembrane region" description="Helical" evidence="8">
    <location>
        <begin position="197"/>
        <end position="219"/>
    </location>
</feature>
<feature type="binding site" evidence="6">
    <location>
        <position position="159"/>
    </location>
    <ligand>
        <name>Zn(2+)</name>
        <dbReference type="ChEBI" id="CHEBI:29105"/>
    </ligand>
</feature>
<evidence type="ECO:0000256" key="3">
    <source>
        <dbReference type="ARBA" id="ARBA00022692"/>
    </source>
</evidence>
<protein>
    <submittedName>
        <fullName evidence="9">Membrane progestin receptor gamma-B</fullName>
    </submittedName>
</protein>
<keyword evidence="6" id="KW-0862">Zinc</keyword>
<keyword evidence="4 8" id="KW-1133">Transmembrane helix</keyword>
<keyword evidence="9" id="KW-0675">Receptor</keyword>
<gene>
    <name evidence="9" type="ORF">EXN66_Car002343</name>
</gene>
<comment type="subcellular location">
    <subcellularLocation>
        <location evidence="1">Membrane</location>
        <topology evidence="1">Multi-pass membrane protein</topology>
    </subcellularLocation>
</comment>
<dbReference type="PANTHER" id="PTHR20855:SF38">
    <property type="entry name" value="MEMBRANE PROGESTIN RECEPTOR GAMMA"/>
    <property type="match status" value="1"/>
</dbReference>
<evidence type="ECO:0000256" key="8">
    <source>
        <dbReference type="SAM" id="Phobius"/>
    </source>
</evidence>
<evidence type="ECO:0000313" key="10">
    <source>
        <dbReference type="Proteomes" id="UP000503349"/>
    </source>
</evidence>
<dbReference type="EMBL" id="CM015713">
    <property type="protein sequence ID" value="KAF3686671.1"/>
    <property type="molecule type" value="Genomic_DNA"/>
</dbReference>
<dbReference type="PANTHER" id="PTHR20855">
    <property type="entry name" value="ADIPOR/PROGESTIN RECEPTOR-RELATED"/>
    <property type="match status" value="1"/>
</dbReference>
<dbReference type="InterPro" id="IPR004254">
    <property type="entry name" value="AdipoR/HlyIII-related"/>
</dbReference>
<evidence type="ECO:0000256" key="5">
    <source>
        <dbReference type="ARBA" id="ARBA00023136"/>
    </source>
</evidence>
<evidence type="ECO:0000256" key="6">
    <source>
        <dbReference type="PIRSR" id="PIRSR604254-1"/>
    </source>
</evidence>
<dbReference type="Proteomes" id="UP000503349">
    <property type="component" value="Chromosome 2"/>
</dbReference>
<reference evidence="10" key="2">
    <citation type="submission" date="2019-02" db="EMBL/GenBank/DDBJ databases">
        <title>Opniocepnalus argus Var Kimnra genome.</title>
        <authorList>
            <person name="Zhou C."/>
            <person name="Xiao S."/>
        </authorList>
    </citation>
    <scope>NUCLEOTIDE SEQUENCE [LARGE SCALE GENOMIC DNA]</scope>
</reference>
<accession>A0A6G1P8Q4</accession>
<feature type="region of interest" description="Disordered" evidence="7">
    <location>
        <begin position="230"/>
        <end position="255"/>
    </location>
</feature>
<reference evidence="9 10" key="1">
    <citation type="submission" date="2019-02" db="EMBL/GenBank/DDBJ databases">
        <title>Opniocepnalus argus genome.</title>
        <authorList>
            <person name="Zhou C."/>
            <person name="Xiao S."/>
        </authorList>
    </citation>
    <scope>NUCLEOTIDE SEQUENCE [LARGE SCALE GENOMIC DNA]</scope>
    <source>
        <strain evidence="9">OARG1902GOOAL</strain>
        <tissue evidence="9">Muscle</tissue>
    </source>
</reference>
<dbReference type="Pfam" id="PF03006">
    <property type="entry name" value="HlyIII"/>
    <property type="match status" value="1"/>
</dbReference>
<name>A0A6G1P8Q4_CHAAH</name>
<sequence length="276" mass="30762">MRHSTSGPTLCPLGSAITYSAYVFPDKWVNSFFHQCYIPIAVLNTIICTSLACYSRLGLPLLQYNHETIKRFPKCQSPKFSKFLRVVAFAYPYLFDNIPLFYRVFLCVGEGCTDNSTNMLHYNHITLAFLTGFLFATHLPECLAPGSFDYIGHSHQLFHVCAILGTHFQIKAIEQDMVTRRPWLLEHSIPITLTNSAGAALLCVVLSLAIIIIYSRPLLSAPVCQEKRRGKSPKKASAKSAPVARAPASKVTAAGSKLITKHKDVKTLLRCKEVKK</sequence>
<evidence type="ECO:0000256" key="2">
    <source>
        <dbReference type="ARBA" id="ARBA00007018"/>
    </source>
</evidence>
<comment type="similarity">
    <text evidence="2">Belongs to the ADIPOR family.</text>
</comment>
<evidence type="ECO:0000313" key="9">
    <source>
        <dbReference type="EMBL" id="KAF3686671.1"/>
    </source>
</evidence>
<keyword evidence="5 8" id="KW-0472">Membrane</keyword>
<keyword evidence="10" id="KW-1185">Reference proteome</keyword>
<evidence type="ECO:0000256" key="4">
    <source>
        <dbReference type="ARBA" id="ARBA00022989"/>
    </source>
</evidence>